<dbReference type="EMBL" id="MT631165">
    <property type="protein sequence ID" value="QNO46008.1"/>
    <property type="molecule type" value="Genomic_DNA"/>
</dbReference>
<dbReference type="EC" id="4.1.1.20" evidence="4"/>
<protein>
    <submittedName>
        <fullName evidence="4">Diaminopimelate decarboxylase</fullName>
        <ecNumber evidence="4">4.1.1.20</ecNumber>
    </submittedName>
</protein>
<gene>
    <name evidence="4" type="primary">lysA_2</name>
    <name evidence="5" type="synonym">lysA_1</name>
    <name evidence="5" type="ORF">BDIOFFAC_00017</name>
    <name evidence="4" type="ORF">OOJEILOG_00003</name>
</gene>
<evidence type="ECO:0000313" key="5">
    <source>
        <dbReference type="EMBL" id="QNO46008.1"/>
    </source>
</evidence>
<dbReference type="GO" id="GO:0009089">
    <property type="term" value="P:lysine biosynthetic process via diaminopimelate"/>
    <property type="evidence" value="ECO:0007669"/>
    <property type="project" value="TreeGrafter"/>
</dbReference>
<accession>A0A7G9YAP6</accession>
<evidence type="ECO:0000313" key="4">
    <source>
        <dbReference type="EMBL" id="QNO45080.1"/>
    </source>
</evidence>
<comment type="cofactor">
    <cofactor evidence="1">
        <name>pyridoxal 5'-phosphate</name>
        <dbReference type="ChEBI" id="CHEBI:597326"/>
    </cofactor>
</comment>
<dbReference type="InterPro" id="IPR029066">
    <property type="entry name" value="PLP-binding_barrel"/>
</dbReference>
<evidence type="ECO:0000256" key="2">
    <source>
        <dbReference type="ARBA" id="ARBA00022898"/>
    </source>
</evidence>
<dbReference type="InterPro" id="IPR022644">
    <property type="entry name" value="De-COase2_N"/>
</dbReference>
<name>A0A7G9YAP6_9EURY</name>
<evidence type="ECO:0000256" key="1">
    <source>
        <dbReference type="ARBA" id="ARBA00001933"/>
    </source>
</evidence>
<dbReference type="AlphaFoldDB" id="A0A7G9YAP6"/>
<evidence type="ECO:0000259" key="3">
    <source>
        <dbReference type="Pfam" id="PF02784"/>
    </source>
</evidence>
<dbReference type="EMBL" id="MT631067">
    <property type="protein sequence ID" value="QNO45080.1"/>
    <property type="molecule type" value="Genomic_DNA"/>
</dbReference>
<dbReference type="Gene3D" id="2.40.37.10">
    <property type="entry name" value="Lyase, Ornithine Decarboxylase, Chain A, domain 1"/>
    <property type="match status" value="1"/>
</dbReference>
<dbReference type="Pfam" id="PF02784">
    <property type="entry name" value="Orn_Arg_deC_N"/>
    <property type="match status" value="1"/>
</dbReference>
<dbReference type="InterPro" id="IPR009006">
    <property type="entry name" value="Ala_racemase/Decarboxylase_C"/>
</dbReference>
<sequence length="201" mass="22709">MILDKGHWNKHLNETENNHRKIYDVDMVELAKEYGTPVYVLFEDIIKENYKKYRNALEKECEDHLICYAVKANTTFGIPKFLAKLGSGADVASEYELQSALDAGIPPEKIRANGNCKSEYYLEECIKKEIIINVDPEEELEVINAIAKELGISAKINLRLAGFPLEHITSTAIITSSEWSKFGIGIKRANSVFQKVLDLEG</sequence>
<dbReference type="Gene3D" id="3.20.20.10">
    <property type="entry name" value="Alanine racemase"/>
    <property type="match status" value="1"/>
</dbReference>
<reference evidence="4" key="1">
    <citation type="submission" date="2020-06" db="EMBL/GenBank/DDBJ databases">
        <title>Unique genomic features of the anaerobic methanotrophic archaea.</title>
        <authorList>
            <person name="Chadwick G.L."/>
            <person name="Skennerton C.T."/>
            <person name="Laso-Perez R."/>
            <person name="Leu A.O."/>
            <person name="Speth D.R."/>
            <person name="Yu H."/>
            <person name="Morgan-Lang C."/>
            <person name="Hatzenpichler R."/>
            <person name="Goudeau D."/>
            <person name="Malmstrom R."/>
            <person name="Brazelton W.J."/>
            <person name="Woyke T."/>
            <person name="Hallam S.J."/>
            <person name="Tyson G.W."/>
            <person name="Wegener G."/>
            <person name="Boetius A."/>
            <person name="Orphan V."/>
        </authorList>
    </citation>
    <scope>NUCLEOTIDE SEQUENCE</scope>
</reference>
<dbReference type="PANTHER" id="PTHR43727:SF2">
    <property type="entry name" value="GROUP IV DECARBOXYLASE"/>
    <property type="match status" value="1"/>
</dbReference>
<dbReference type="SUPFAM" id="SSF51419">
    <property type="entry name" value="PLP-binding barrel"/>
    <property type="match status" value="1"/>
</dbReference>
<keyword evidence="2" id="KW-0663">Pyridoxal phosphate</keyword>
<keyword evidence="4" id="KW-0456">Lyase</keyword>
<dbReference type="PANTHER" id="PTHR43727">
    <property type="entry name" value="DIAMINOPIMELATE DECARBOXYLASE"/>
    <property type="match status" value="1"/>
</dbReference>
<proteinExistence type="predicted"/>
<dbReference type="GO" id="GO:0008836">
    <property type="term" value="F:diaminopimelate decarboxylase activity"/>
    <property type="evidence" value="ECO:0007669"/>
    <property type="project" value="UniProtKB-EC"/>
</dbReference>
<feature type="domain" description="Orn/DAP/Arg decarboxylase 2 N-terminal" evidence="3">
    <location>
        <begin position="46"/>
        <end position="196"/>
    </location>
</feature>
<organism evidence="4">
    <name type="scientific">Candidatus Methanogaster sp. ANME-2c ERB4</name>
    <dbReference type="NCBI Taxonomy" id="2759911"/>
    <lineage>
        <taxon>Archaea</taxon>
        <taxon>Methanobacteriati</taxon>
        <taxon>Methanobacteriota</taxon>
        <taxon>Stenosarchaea group</taxon>
        <taxon>Methanomicrobia</taxon>
        <taxon>Methanosarcinales</taxon>
        <taxon>ANME-2 cluster</taxon>
        <taxon>Candidatus Methanogasteraceae</taxon>
        <taxon>Candidatus Methanogaster</taxon>
    </lineage>
</organism>